<dbReference type="InterPro" id="IPR051045">
    <property type="entry name" value="TonB-dependent_transducer"/>
</dbReference>
<dbReference type="GO" id="GO:0031992">
    <property type="term" value="F:energy transducer activity"/>
    <property type="evidence" value="ECO:0007669"/>
    <property type="project" value="TreeGrafter"/>
</dbReference>
<reference evidence="2 3" key="1">
    <citation type="submission" date="2018-05" db="EMBL/GenBank/DDBJ databases">
        <title>Mucilaginibacter hurinus sp. nov., isolated from briquette warehouse soil.</title>
        <authorList>
            <person name="Choi L."/>
        </authorList>
    </citation>
    <scope>NUCLEOTIDE SEQUENCE [LARGE SCALE GENOMIC DNA]</scope>
    <source>
        <strain evidence="2 3">ZR32</strain>
    </source>
</reference>
<sequence>MRNEITNVKLSFKCPVNYDAMANTTGGKFCDHCQKTVYDFTDAKAGVFRQILAENNGNVCGRFTPAQMNSRQVKPFWKKWLSAAMVLIGINLWGEQKAFAQHTGKPSKPSTTKKGAQPLSFADTITLSDAGTTNCADKGLWVGVCEIQPEFPGGIKAWQSFLKNHLSTIKGFKGRVIAEFMVAKDGSLNNIKILRGFNEPANNEVLRVLKLSPNWKPATVDGEPIEVRYTVPINFK</sequence>
<keyword evidence="3" id="KW-1185">Reference proteome</keyword>
<organism evidence="2 3">
    <name type="scientific">Mucilaginibacter hurinus</name>
    <dbReference type="NCBI Taxonomy" id="2201324"/>
    <lineage>
        <taxon>Bacteria</taxon>
        <taxon>Pseudomonadati</taxon>
        <taxon>Bacteroidota</taxon>
        <taxon>Sphingobacteriia</taxon>
        <taxon>Sphingobacteriales</taxon>
        <taxon>Sphingobacteriaceae</taxon>
        <taxon>Mucilaginibacter</taxon>
    </lineage>
</organism>
<evidence type="ECO:0000259" key="1">
    <source>
        <dbReference type="Pfam" id="PF03544"/>
    </source>
</evidence>
<dbReference type="EMBL" id="QGDC01000007">
    <property type="protein sequence ID" value="RCH54275.1"/>
    <property type="molecule type" value="Genomic_DNA"/>
</dbReference>
<dbReference type="SUPFAM" id="SSF74653">
    <property type="entry name" value="TolA/TonB C-terminal domain"/>
    <property type="match status" value="1"/>
</dbReference>
<dbReference type="PANTHER" id="PTHR33446:SF2">
    <property type="entry name" value="PROTEIN TONB"/>
    <property type="match status" value="1"/>
</dbReference>
<dbReference type="RefSeq" id="WP_114005786.1">
    <property type="nucleotide sequence ID" value="NZ_QGDC01000007.1"/>
</dbReference>
<dbReference type="OrthoDB" id="7432683at2"/>
<dbReference type="Pfam" id="PF03544">
    <property type="entry name" value="TonB_C"/>
    <property type="match status" value="1"/>
</dbReference>
<dbReference type="Gene3D" id="3.30.1150.10">
    <property type="match status" value="1"/>
</dbReference>
<comment type="caution">
    <text evidence="2">The sequence shown here is derived from an EMBL/GenBank/DDBJ whole genome shotgun (WGS) entry which is preliminary data.</text>
</comment>
<evidence type="ECO:0000313" key="2">
    <source>
        <dbReference type="EMBL" id="RCH54275.1"/>
    </source>
</evidence>
<protein>
    <recommendedName>
        <fullName evidence="1">TonB C-terminal domain-containing protein</fullName>
    </recommendedName>
</protein>
<dbReference type="GO" id="GO:0055085">
    <property type="term" value="P:transmembrane transport"/>
    <property type="evidence" value="ECO:0007669"/>
    <property type="project" value="InterPro"/>
</dbReference>
<feature type="domain" description="TonB C-terminal" evidence="1">
    <location>
        <begin position="171"/>
        <end position="236"/>
    </location>
</feature>
<dbReference type="PANTHER" id="PTHR33446">
    <property type="entry name" value="PROTEIN TONB-RELATED"/>
    <property type="match status" value="1"/>
</dbReference>
<proteinExistence type="predicted"/>
<accession>A0A367GML5</accession>
<dbReference type="Proteomes" id="UP000253209">
    <property type="component" value="Unassembled WGS sequence"/>
</dbReference>
<dbReference type="GO" id="GO:0098797">
    <property type="term" value="C:plasma membrane protein complex"/>
    <property type="evidence" value="ECO:0007669"/>
    <property type="project" value="TreeGrafter"/>
</dbReference>
<gene>
    <name evidence="2" type="ORF">DJ568_13340</name>
</gene>
<dbReference type="InterPro" id="IPR037682">
    <property type="entry name" value="TonB_C"/>
</dbReference>
<dbReference type="AlphaFoldDB" id="A0A367GML5"/>
<evidence type="ECO:0000313" key="3">
    <source>
        <dbReference type="Proteomes" id="UP000253209"/>
    </source>
</evidence>
<name>A0A367GML5_9SPHI</name>